<proteinExistence type="predicted"/>
<comment type="caution">
    <text evidence="4">The sequence shown here is derived from an EMBL/GenBank/DDBJ whole genome shotgun (WGS) entry which is preliminary data.</text>
</comment>
<protein>
    <recommendedName>
        <fullName evidence="3">DUF6535 domain-containing protein</fullName>
    </recommendedName>
</protein>
<feature type="transmembrane region" description="Helical" evidence="2">
    <location>
        <begin position="191"/>
        <end position="213"/>
    </location>
</feature>
<dbReference type="InterPro" id="IPR045338">
    <property type="entry name" value="DUF6535"/>
</dbReference>
<feature type="region of interest" description="Disordered" evidence="1">
    <location>
        <begin position="756"/>
        <end position="795"/>
    </location>
</feature>
<keyword evidence="5" id="KW-1185">Reference proteome</keyword>
<feature type="domain" description="DUF6535" evidence="3">
    <location>
        <begin position="54"/>
        <end position="221"/>
    </location>
</feature>
<dbReference type="AlphaFoldDB" id="A0AAW0ALD8"/>
<gene>
    <name evidence="4" type="ORF">VNI00_019476</name>
</gene>
<feature type="region of interest" description="Disordered" evidence="1">
    <location>
        <begin position="638"/>
        <end position="663"/>
    </location>
</feature>
<keyword evidence="2" id="KW-0812">Transmembrane</keyword>
<feature type="region of interest" description="Disordered" evidence="1">
    <location>
        <begin position="1"/>
        <end position="43"/>
    </location>
</feature>
<evidence type="ECO:0000256" key="1">
    <source>
        <dbReference type="SAM" id="MobiDB-lite"/>
    </source>
</evidence>
<feature type="transmembrane region" description="Helical" evidence="2">
    <location>
        <begin position="135"/>
        <end position="157"/>
    </location>
</feature>
<evidence type="ECO:0000256" key="2">
    <source>
        <dbReference type="SAM" id="Phobius"/>
    </source>
</evidence>
<evidence type="ECO:0000259" key="3">
    <source>
        <dbReference type="Pfam" id="PF20153"/>
    </source>
</evidence>
<evidence type="ECO:0000313" key="5">
    <source>
        <dbReference type="Proteomes" id="UP001383192"/>
    </source>
</evidence>
<feature type="compositionally biased region" description="Polar residues" evidence="1">
    <location>
        <begin position="638"/>
        <end position="649"/>
    </location>
</feature>
<sequence>MPTPDKEYKESKQEEDGNREEVGTLKKENKKRGEEQRHKEEEYNKIAEPAYEKLQSEVKKYDDGMVAGWKEDIDTLLVFAGLFSAVVTAFLIESYQWLQEDPEDTTVIILMQIFHQLNASSIPEPESFIPEASSIRINCFWFLSLIFSLTSALFGLLCKQWLREHQRDVPTRTPGEDLALRQLRRDSFEKWGVASFLSALPILLEIALMFFFVGVLDLLWTLHPILFGICFTAILLSVGLYFLTTVLPTITIPRDQKFIQTWLDRELRRPYHDVGRLAHQFICPYKSPQAWAVYKFFTLLPKPLLKIPFLNKFTKTHLRPLWDHMQAQTSSWSALDLRVVRQFDREIPITIFDTFRLQIYELRALQWAVTVFRDTPSMIPHLENVLETLPRSVAISAVLDRWDIAMWEVKERDIGTYLRHPNDFPPMPNAITSDLPLHSWEGIELLFRHRLWDVHVQALQPPGHRFIPDRRLNQLEQEISAGIPALSKTLRFCIPLPLVTALWSHNHSWVRQWSLRLLRHFEEAWKPFPGYDETRHDAERVAFANAVATHICGSGPPSVLLTSKRGQEFMRSIHNEIIIRRLCYQSGFNDWYWKGAIKKVREVGELPDDYFTPLPYWNNFPPPSSQLPQLDPIQYSIGPTHSQLDNPQNEVEERPPSPMGNDTEITERIDIEVLGSLGNITSEIANLADDTLIPNSASQGGSSLRAINESDALPADNEELAASRRTVAGDVNLDQPEEIQVQIVENDAEGLLVPLSAGEDEPAVSTEVIPPDTDPDRPKPLIVDVAQDIPLPSEG</sequence>
<dbReference type="Pfam" id="PF20153">
    <property type="entry name" value="DUF6535"/>
    <property type="match status" value="1"/>
</dbReference>
<organism evidence="4 5">
    <name type="scientific">Paramarasmius palmivorus</name>
    <dbReference type="NCBI Taxonomy" id="297713"/>
    <lineage>
        <taxon>Eukaryota</taxon>
        <taxon>Fungi</taxon>
        <taxon>Dikarya</taxon>
        <taxon>Basidiomycota</taxon>
        <taxon>Agaricomycotina</taxon>
        <taxon>Agaricomycetes</taxon>
        <taxon>Agaricomycetidae</taxon>
        <taxon>Agaricales</taxon>
        <taxon>Marasmiineae</taxon>
        <taxon>Marasmiaceae</taxon>
        <taxon>Paramarasmius</taxon>
    </lineage>
</organism>
<name>A0AAW0ALD8_9AGAR</name>
<dbReference type="EMBL" id="JAYKXP010000389">
    <property type="protein sequence ID" value="KAK7013610.1"/>
    <property type="molecule type" value="Genomic_DNA"/>
</dbReference>
<feature type="transmembrane region" description="Helical" evidence="2">
    <location>
        <begin position="225"/>
        <end position="247"/>
    </location>
</feature>
<reference evidence="4 5" key="1">
    <citation type="submission" date="2024-01" db="EMBL/GenBank/DDBJ databases">
        <title>A draft genome for a cacao thread blight-causing isolate of Paramarasmius palmivorus.</title>
        <authorList>
            <person name="Baruah I.K."/>
            <person name="Bukari Y."/>
            <person name="Amoako-Attah I."/>
            <person name="Meinhardt L.W."/>
            <person name="Bailey B.A."/>
            <person name="Cohen S.P."/>
        </authorList>
    </citation>
    <scope>NUCLEOTIDE SEQUENCE [LARGE SCALE GENOMIC DNA]</scope>
    <source>
        <strain evidence="4 5">GH-12</strain>
    </source>
</reference>
<evidence type="ECO:0000313" key="4">
    <source>
        <dbReference type="EMBL" id="KAK7013610.1"/>
    </source>
</evidence>
<feature type="transmembrane region" description="Helical" evidence="2">
    <location>
        <begin position="75"/>
        <end position="92"/>
    </location>
</feature>
<keyword evidence="2" id="KW-0472">Membrane</keyword>
<accession>A0AAW0ALD8</accession>
<dbReference type="Proteomes" id="UP001383192">
    <property type="component" value="Unassembled WGS sequence"/>
</dbReference>
<keyword evidence="2" id="KW-1133">Transmembrane helix</keyword>